<dbReference type="SUPFAM" id="SSF56281">
    <property type="entry name" value="Metallo-hydrolase/oxidoreductase"/>
    <property type="match status" value="1"/>
</dbReference>
<dbReference type="Pfam" id="PF00753">
    <property type="entry name" value="Lactamase_B"/>
    <property type="match status" value="1"/>
</dbReference>
<dbReference type="eggNOG" id="COG2333">
    <property type="taxonomic scope" value="Bacteria"/>
</dbReference>
<dbReference type="EMBL" id="AM711867">
    <property type="protein sequence ID" value="CAN02027.1"/>
    <property type="molecule type" value="Genomic_DNA"/>
</dbReference>
<dbReference type="PANTHER" id="PTHR30619">
    <property type="entry name" value="DNA INTERNALIZATION/COMPETENCE PROTEIN COMEC/REC2"/>
    <property type="match status" value="1"/>
</dbReference>
<accession>A5CSG3</accession>
<name>A5CSG3_CLAM3</name>
<organism evidence="3 4">
    <name type="scientific">Clavibacter michiganensis subsp. michiganensis (strain NCPPB 382)</name>
    <dbReference type="NCBI Taxonomy" id="443906"/>
    <lineage>
        <taxon>Bacteria</taxon>
        <taxon>Bacillati</taxon>
        <taxon>Actinomycetota</taxon>
        <taxon>Actinomycetes</taxon>
        <taxon>Micrococcales</taxon>
        <taxon>Microbacteriaceae</taxon>
        <taxon>Clavibacter</taxon>
    </lineage>
</organism>
<sequence length="421" mass="46314">MSTKIEFSRTQWASGQGFFHSGRVAIAGASFLYVYDCGSFDLSAMSREIDAFLNRYHAPIDVLFVSHFHYDHVSGLPYLLRAGVVRSLVLPLIPESDKVIALCHALASGVTPEAWYLRFLANPRLGIQELDPECEIYELQPQLPSDDPDDDDDASDVEDAHVDSDNLVYGDLLDAPPEGRSREEVHEAPRFDRGESPSVVASSQAGAEVPVWIFKPLLTSFAAKRTETFLSCLAKTLGVTPKKLSRMLASSSELEELVATRADDMIDAYLAVFPDLNLTSMLLYSGPSSHFSSQGVNYRSRSTVERGEVNAWSMRPAWLGTGDQKIGSRRSTEVAKFYGQLLGRVGTLALPHHGSSGSFHPRLMRYLDMSRIVSVVSVGAKNGYGHPHSEVMRHVSSAGSHIVIVTDDEASRWTEAAVCYL</sequence>
<dbReference type="Gene3D" id="3.60.15.10">
    <property type="entry name" value="Ribonuclease Z/Hydroxyacylglutathione hydrolase-like"/>
    <property type="match status" value="1"/>
</dbReference>
<dbReference type="PANTHER" id="PTHR30619:SF1">
    <property type="entry name" value="RECOMBINATION PROTEIN 2"/>
    <property type="match status" value="1"/>
</dbReference>
<dbReference type="Proteomes" id="UP000001564">
    <property type="component" value="Chromosome"/>
</dbReference>
<reference evidence="3 4" key="1">
    <citation type="journal article" date="2008" name="J. Bacteriol.">
        <title>The genome sequence of the tomato-pathogenic actinomycete Clavibacter michiganensis subsp. michiganensis NCPPB382 reveals a large island involved in pathogenicity.</title>
        <authorList>
            <person name="Gartemann K.H."/>
            <person name="Abt B."/>
            <person name="Bekel T."/>
            <person name="Burger A."/>
            <person name="Engemann J."/>
            <person name="Flugel M."/>
            <person name="Gaigalat L."/>
            <person name="Goesmann A."/>
            <person name="Grafen I."/>
            <person name="Kalinowski J."/>
            <person name="Kaup O."/>
            <person name="Kirchner O."/>
            <person name="Krause L."/>
            <person name="Linke B."/>
            <person name="McHardy A."/>
            <person name="Meyer F."/>
            <person name="Pohle S."/>
            <person name="Ruckert C."/>
            <person name="Schneiker S."/>
            <person name="Zellermann E.M."/>
            <person name="Puhler A."/>
            <person name="Eichenlaub R."/>
            <person name="Kaiser O."/>
            <person name="Bartels D."/>
        </authorList>
    </citation>
    <scope>NUCLEOTIDE SEQUENCE [LARGE SCALE GENOMIC DNA]</scope>
    <source>
        <strain evidence="3 4">NCPPB 382</strain>
    </source>
</reference>
<dbReference type="InterPro" id="IPR052159">
    <property type="entry name" value="Competence_DNA_uptake"/>
</dbReference>
<dbReference type="KEGG" id="cmi:CMM_1971"/>
<dbReference type="AlphaFoldDB" id="A5CSG3"/>
<feature type="region of interest" description="Disordered" evidence="1">
    <location>
        <begin position="173"/>
        <end position="197"/>
    </location>
</feature>
<dbReference type="RefSeq" id="WP_012038658.1">
    <property type="nucleotide sequence ID" value="NC_009480.1"/>
</dbReference>
<dbReference type="HOGENOM" id="CLU_042402_0_0_11"/>
<gene>
    <name evidence="3" type="ordered locus">CMM_1971</name>
</gene>
<dbReference type="OrthoDB" id="7177610at2"/>
<proteinExistence type="predicted"/>
<feature type="compositionally biased region" description="Acidic residues" evidence="1">
    <location>
        <begin position="146"/>
        <end position="157"/>
    </location>
</feature>
<protein>
    <recommendedName>
        <fullName evidence="2">Metallo-beta-lactamase domain-containing protein</fullName>
    </recommendedName>
</protein>
<feature type="compositionally biased region" description="Basic and acidic residues" evidence="1">
    <location>
        <begin position="177"/>
        <end position="195"/>
    </location>
</feature>
<evidence type="ECO:0000313" key="3">
    <source>
        <dbReference type="EMBL" id="CAN02027.1"/>
    </source>
</evidence>
<dbReference type="InterPro" id="IPR036866">
    <property type="entry name" value="RibonucZ/Hydroxyglut_hydro"/>
</dbReference>
<evidence type="ECO:0000313" key="4">
    <source>
        <dbReference type="Proteomes" id="UP000001564"/>
    </source>
</evidence>
<feature type="domain" description="Metallo-beta-lactamase" evidence="2">
    <location>
        <begin position="32"/>
        <end position="96"/>
    </location>
</feature>
<feature type="region of interest" description="Disordered" evidence="1">
    <location>
        <begin position="140"/>
        <end position="160"/>
    </location>
</feature>
<evidence type="ECO:0000256" key="1">
    <source>
        <dbReference type="SAM" id="MobiDB-lite"/>
    </source>
</evidence>
<dbReference type="eggNOG" id="COG0491">
    <property type="taxonomic scope" value="Bacteria"/>
</dbReference>
<keyword evidence="4" id="KW-1185">Reference proteome</keyword>
<evidence type="ECO:0000259" key="2">
    <source>
        <dbReference type="Pfam" id="PF00753"/>
    </source>
</evidence>
<dbReference type="InterPro" id="IPR001279">
    <property type="entry name" value="Metallo-B-lactamas"/>
</dbReference>